<keyword evidence="2" id="KW-1185">Reference proteome</keyword>
<proteinExistence type="predicted"/>
<protein>
    <submittedName>
        <fullName evidence="1">Uncharacterized protein</fullName>
    </submittedName>
</protein>
<reference evidence="1" key="1">
    <citation type="submission" date="2023-03" db="EMBL/GenBank/DDBJ databases">
        <title>Massive genome expansion in bonnet fungi (Mycena s.s.) driven by repeated elements and novel gene families across ecological guilds.</title>
        <authorList>
            <consortium name="Lawrence Berkeley National Laboratory"/>
            <person name="Harder C.B."/>
            <person name="Miyauchi S."/>
            <person name="Viragh M."/>
            <person name="Kuo A."/>
            <person name="Thoen E."/>
            <person name="Andreopoulos B."/>
            <person name="Lu D."/>
            <person name="Skrede I."/>
            <person name="Drula E."/>
            <person name="Henrissat B."/>
            <person name="Morin E."/>
            <person name="Kohler A."/>
            <person name="Barry K."/>
            <person name="LaButti K."/>
            <person name="Morin E."/>
            <person name="Salamov A."/>
            <person name="Lipzen A."/>
            <person name="Mereny Z."/>
            <person name="Hegedus B."/>
            <person name="Baldrian P."/>
            <person name="Stursova M."/>
            <person name="Weitz H."/>
            <person name="Taylor A."/>
            <person name="Grigoriev I.V."/>
            <person name="Nagy L.G."/>
            <person name="Martin F."/>
            <person name="Kauserud H."/>
        </authorList>
    </citation>
    <scope>NUCLEOTIDE SEQUENCE</scope>
    <source>
        <strain evidence="1">CBHHK067</strain>
    </source>
</reference>
<organism evidence="1 2">
    <name type="scientific">Mycena rosella</name>
    <name type="common">Pink bonnet</name>
    <name type="synonym">Agaricus rosellus</name>
    <dbReference type="NCBI Taxonomy" id="1033263"/>
    <lineage>
        <taxon>Eukaryota</taxon>
        <taxon>Fungi</taxon>
        <taxon>Dikarya</taxon>
        <taxon>Basidiomycota</taxon>
        <taxon>Agaricomycotina</taxon>
        <taxon>Agaricomycetes</taxon>
        <taxon>Agaricomycetidae</taxon>
        <taxon>Agaricales</taxon>
        <taxon>Marasmiineae</taxon>
        <taxon>Mycenaceae</taxon>
        <taxon>Mycena</taxon>
    </lineage>
</organism>
<evidence type="ECO:0000313" key="1">
    <source>
        <dbReference type="EMBL" id="KAJ7664105.1"/>
    </source>
</evidence>
<evidence type="ECO:0000313" key="2">
    <source>
        <dbReference type="Proteomes" id="UP001221757"/>
    </source>
</evidence>
<name>A0AAD7G7E0_MYCRO</name>
<accession>A0AAD7G7E0</accession>
<dbReference type="Proteomes" id="UP001221757">
    <property type="component" value="Unassembled WGS sequence"/>
</dbReference>
<comment type="caution">
    <text evidence="1">The sequence shown here is derived from an EMBL/GenBank/DDBJ whole genome shotgun (WGS) entry which is preliminary data.</text>
</comment>
<gene>
    <name evidence="1" type="ORF">B0H17DRAFT_1143839</name>
</gene>
<dbReference type="AlphaFoldDB" id="A0AAD7G7E0"/>
<sequence length="187" mass="20835">MGNRVYRFGPLLTAFCDCDAVRVLAIAASVLAESTDDDSAYTVEKCFLILGRITATEIGHEWIPIALENGFLRALVSSALIPGVFHGILGGHLKFFFTLVLLPSLVYYEVVSEIEGALRATEDVASTRAFQGSNIYETWQEFTSVAQQRPTVLRIVTRSSRLVGRRLVSAQGFFVRVVEWSSQRNKW</sequence>
<dbReference type="EMBL" id="JARKIE010000227">
    <property type="protein sequence ID" value="KAJ7664105.1"/>
    <property type="molecule type" value="Genomic_DNA"/>
</dbReference>